<dbReference type="PROSITE" id="PS51257">
    <property type="entry name" value="PROKAR_LIPOPROTEIN"/>
    <property type="match status" value="1"/>
</dbReference>
<comment type="caution">
    <text evidence="1">The sequence shown here is derived from an EMBL/GenBank/DDBJ whole genome shotgun (WGS) entry which is preliminary data.</text>
</comment>
<dbReference type="Gene3D" id="2.40.128.510">
    <property type="entry name" value="Protein of unknown function DUF4738"/>
    <property type="match status" value="1"/>
</dbReference>
<accession>A0ABS9IZG6</accession>
<organism evidence="1 2">
    <name type="scientific">Joostella atrarenae</name>
    <dbReference type="NCBI Taxonomy" id="679257"/>
    <lineage>
        <taxon>Bacteria</taxon>
        <taxon>Pseudomonadati</taxon>
        <taxon>Bacteroidota</taxon>
        <taxon>Flavobacteriia</taxon>
        <taxon>Flavobacteriales</taxon>
        <taxon>Flavobacteriaceae</taxon>
        <taxon>Joostella</taxon>
    </lineage>
</organism>
<gene>
    <name evidence="1" type="ORF">JM658_01905</name>
</gene>
<proteinExistence type="predicted"/>
<dbReference type="RefSeq" id="WP_236957535.1">
    <property type="nucleotide sequence ID" value="NZ_JAETXX010000001.1"/>
</dbReference>
<sequence length="182" mass="21209">MKSNMFLKVFLLFAAVLWLSGCDQTRLRNKGNKLFGNSYTSTTDIESKQIPSGYVEVATDTILTTNFVVSSLYHSTNDKILKLEKTGRGVLNKTDYKQFHSDVSICYDEKLIFKKRIERDTFINDKDEFLKNAQMQYFQLNEIASVNDRVVFSVVFYNPTKETFFDYELIVDKSGDYYIERV</sequence>
<protein>
    <recommendedName>
        <fullName evidence="3">Lipoprotein</fullName>
    </recommendedName>
</protein>
<dbReference type="EMBL" id="JAETXX010000001">
    <property type="protein sequence ID" value="MCF8713566.1"/>
    <property type="molecule type" value="Genomic_DNA"/>
</dbReference>
<dbReference type="Proteomes" id="UP000829517">
    <property type="component" value="Unassembled WGS sequence"/>
</dbReference>
<keyword evidence="2" id="KW-1185">Reference proteome</keyword>
<name>A0ABS9IZG6_9FLAO</name>
<evidence type="ECO:0000313" key="1">
    <source>
        <dbReference type="EMBL" id="MCF8713566.1"/>
    </source>
</evidence>
<reference evidence="1 2" key="1">
    <citation type="submission" date="2021-01" db="EMBL/GenBank/DDBJ databases">
        <title>Genome sequencing of Joostella atrarenae M1-2 (= KCTC 23194).</title>
        <authorList>
            <person name="Zakaria M.R."/>
            <person name="Lam M.Q."/>
            <person name="Chong C.S."/>
        </authorList>
    </citation>
    <scope>NUCLEOTIDE SEQUENCE [LARGE SCALE GENOMIC DNA]</scope>
    <source>
        <strain evidence="1 2">M1-2</strain>
    </source>
</reference>
<evidence type="ECO:0000313" key="2">
    <source>
        <dbReference type="Proteomes" id="UP000829517"/>
    </source>
</evidence>
<evidence type="ECO:0008006" key="3">
    <source>
        <dbReference type="Google" id="ProtNLM"/>
    </source>
</evidence>